<keyword evidence="5" id="KW-1185">Reference proteome</keyword>
<feature type="domain" description="DUF7580" evidence="3">
    <location>
        <begin position="383"/>
        <end position="548"/>
    </location>
</feature>
<dbReference type="PANTHER" id="PTHR37542">
    <property type="entry name" value="HELO DOMAIN-CONTAINING PROTEIN-RELATED"/>
    <property type="match status" value="1"/>
</dbReference>
<dbReference type="InterPro" id="IPR011009">
    <property type="entry name" value="Kinase-like_dom_sf"/>
</dbReference>
<dbReference type="Proteomes" id="UP000664169">
    <property type="component" value="Unassembled WGS sequence"/>
</dbReference>
<dbReference type="Gene3D" id="1.20.120.1020">
    <property type="entry name" value="Prion-inhibition and propagation, HeLo domain"/>
    <property type="match status" value="1"/>
</dbReference>
<dbReference type="PANTHER" id="PTHR37542:SF3">
    <property type="entry name" value="PRION-INHIBITION AND PROPAGATION HELO DOMAIN-CONTAINING PROTEIN"/>
    <property type="match status" value="1"/>
</dbReference>
<comment type="caution">
    <text evidence="4">The sequence shown here is derived from an EMBL/GenBank/DDBJ whole genome shotgun (WGS) entry which is preliminary data.</text>
</comment>
<dbReference type="InterPro" id="IPR038305">
    <property type="entry name" value="HeLo_sf"/>
</dbReference>
<name>A0A8H3FVB8_9LECA</name>
<evidence type="ECO:0000313" key="4">
    <source>
        <dbReference type="EMBL" id="CAF9931578.1"/>
    </source>
</evidence>
<dbReference type="InterPro" id="IPR056002">
    <property type="entry name" value="DUF7580"/>
</dbReference>
<protein>
    <recommendedName>
        <fullName evidence="6">Protein kinase domain-containing protein</fullName>
    </recommendedName>
</protein>
<gene>
    <name evidence="4" type="ORF">GOMPHAMPRED_005955</name>
</gene>
<evidence type="ECO:0000259" key="2">
    <source>
        <dbReference type="Pfam" id="PF14479"/>
    </source>
</evidence>
<reference evidence="4" key="1">
    <citation type="submission" date="2021-03" db="EMBL/GenBank/DDBJ databases">
        <authorList>
            <person name="Tagirdzhanova G."/>
        </authorList>
    </citation>
    <scope>NUCLEOTIDE SEQUENCE</scope>
</reference>
<dbReference type="AlphaFoldDB" id="A0A8H3FVB8"/>
<accession>A0A8H3FVB8</accession>
<proteinExistence type="predicted"/>
<evidence type="ECO:0000313" key="5">
    <source>
        <dbReference type="Proteomes" id="UP000664169"/>
    </source>
</evidence>
<sequence>MALTPAAIAGLTTGSIGFAITLYKTSLDVYTVFATASSLGEDVQVLEAQFLIQETLFRRWGEGLGLSKGSIDDVDERLKEGDGEGSLFQAVILALSSVKKVLSNVEDLRKLYGVEVRDERTVGNQMLLELQSMSLIENELVRADYDRREEEAVKMQKRVGIMKKLKWIIKDKEKFEKLLERLTKLNDGLYSLISPLEASILAKAVAGELLKTVELKWLEVLKEAARATSNAKGVANLAGLRHRAIQIMNFPNKVPDMELPDRSKGLIMPSTRFYERRTLGTYQPKGDMSQKQPVLVEWKAVDASVSGTSMKRFNDNLNQLAYFLNGGNRPEYLRSLPCIGVTKPITQSAEMIRYGLVYSLAERRLETKELPMLSTMLESNENEPDLGDKFCIAQILVQSVHELHLANWLHKAISSDNIIIVLRQDKIGKASHFSSNSVFLAGYESSRPGRLRDPTEPSGGTTRSAYTHPDYDPGQVKYRRWFDIYSLGVVLLEIGLWQRAAASIRPGRNPSAIRDLLVESCDELGPAMGRIYRDAVRACLTLDFGVDLDGITAEVDESNAGNAEELMIMEAKDDQMNSDLTTSFYWRVVQPLRKLFA</sequence>
<organism evidence="4 5">
    <name type="scientific">Gomphillus americanus</name>
    <dbReference type="NCBI Taxonomy" id="1940652"/>
    <lineage>
        <taxon>Eukaryota</taxon>
        <taxon>Fungi</taxon>
        <taxon>Dikarya</taxon>
        <taxon>Ascomycota</taxon>
        <taxon>Pezizomycotina</taxon>
        <taxon>Lecanoromycetes</taxon>
        <taxon>OSLEUM clade</taxon>
        <taxon>Ostropomycetidae</taxon>
        <taxon>Ostropales</taxon>
        <taxon>Graphidaceae</taxon>
        <taxon>Gomphilloideae</taxon>
        <taxon>Gomphillus</taxon>
    </lineage>
</organism>
<dbReference type="InterPro" id="IPR029498">
    <property type="entry name" value="HeLo_dom"/>
</dbReference>
<dbReference type="Pfam" id="PF24476">
    <property type="entry name" value="DUF7580"/>
    <property type="match status" value="1"/>
</dbReference>
<evidence type="ECO:0000259" key="3">
    <source>
        <dbReference type="Pfam" id="PF24476"/>
    </source>
</evidence>
<dbReference type="SUPFAM" id="SSF56112">
    <property type="entry name" value="Protein kinase-like (PK-like)"/>
    <property type="match status" value="1"/>
</dbReference>
<evidence type="ECO:0008006" key="6">
    <source>
        <dbReference type="Google" id="ProtNLM"/>
    </source>
</evidence>
<evidence type="ECO:0000256" key="1">
    <source>
        <dbReference type="SAM" id="MobiDB-lite"/>
    </source>
</evidence>
<feature type="domain" description="Prion-inhibition and propagation HeLo" evidence="2">
    <location>
        <begin position="10"/>
        <end position="219"/>
    </location>
</feature>
<dbReference type="OrthoDB" id="1911848at2759"/>
<dbReference type="Gene3D" id="1.10.510.10">
    <property type="entry name" value="Transferase(Phosphotransferase) domain 1"/>
    <property type="match status" value="1"/>
</dbReference>
<feature type="region of interest" description="Disordered" evidence="1">
    <location>
        <begin position="445"/>
        <end position="468"/>
    </location>
</feature>
<dbReference type="EMBL" id="CAJPDQ010000039">
    <property type="protein sequence ID" value="CAF9931578.1"/>
    <property type="molecule type" value="Genomic_DNA"/>
</dbReference>
<dbReference type="Pfam" id="PF14479">
    <property type="entry name" value="HeLo"/>
    <property type="match status" value="1"/>
</dbReference>